<name>A0AAV4U9K3_CAEEX</name>
<organism evidence="2 3">
    <name type="scientific">Caerostris extrusa</name>
    <name type="common">Bark spider</name>
    <name type="synonym">Caerostris bankana</name>
    <dbReference type="NCBI Taxonomy" id="172846"/>
    <lineage>
        <taxon>Eukaryota</taxon>
        <taxon>Metazoa</taxon>
        <taxon>Ecdysozoa</taxon>
        <taxon>Arthropoda</taxon>
        <taxon>Chelicerata</taxon>
        <taxon>Arachnida</taxon>
        <taxon>Araneae</taxon>
        <taxon>Araneomorphae</taxon>
        <taxon>Entelegynae</taxon>
        <taxon>Araneoidea</taxon>
        <taxon>Araneidae</taxon>
        <taxon>Caerostris</taxon>
    </lineage>
</organism>
<protein>
    <submittedName>
        <fullName evidence="2">Uncharacterized protein</fullName>
    </submittedName>
</protein>
<dbReference type="EMBL" id="BPLR01012515">
    <property type="protein sequence ID" value="GIY54454.1"/>
    <property type="molecule type" value="Genomic_DNA"/>
</dbReference>
<feature type="compositionally biased region" description="Basic residues" evidence="1">
    <location>
        <begin position="59"/>
        <end position="68"/>
    </location>
</feature>
<sequence>MQVNRLVVPRLRGILLPCSERIFIAGDKYLRDVVLPTVRFERVGKESEPIRIRGGLPRKTPHSSRVIRRSPAPDHPRRSYRRGSAMLSRVMIYICETYESGAVCQMLKF</sequence>
<proteinExistence type="predicted"/>
<evidence type="ECO:0000313" key="2">
    <source>
        <dbReference type="EMBL" id="GIY54454.1"/>
    </source>
</evidence>
<comment type="caution">
    <text evidence="2">The sequence shown here is derived from an EMBL/GenBank/DDBJ whole genome shotgun (WGS) entry which is preliminary data.</text>
</comment>
<dbReference type="Proteomes" id="UP001054945">
    <property type="component" value="Unassembled WGS sequence"/>
</dbReference>
<evidence type="ECO:0000313" key="3">
    <source>
        <dbReference type="Proteomes" id="UP001054945"/>
    </source>
</evidence>
<evidence type="ECO:0000256" key="1">
    <source>
        <dbReference type="SAM" id="MobiDB-lite"/>
    </source>
</evidence>
<gene>
    <name evidence="2" type="ORF">CEXT_230361</name>
</gene>
<dbReference type="AlphaFoldDB" id="A0AAV4U9K3"/>
<reference evidence="2 3" key="1">
    <citation type="submission" date="2021-06" db="EMBL/GenBank/DDBJ databases">
        <title>Caerostris extrusa draft genome.</title>
        <authorList>
            <person name="Kono N."/>
            <person name="Arakawa K."/>
        </authorList>
    </citation>
    <scope>NUCLEOTIDE SEQUENCE [LARGE SCALE GENOMIC DNA]</scope>
</reference>
<feature type="region of interest" description="Disordered" evidence="1">
    <location>
        <begin position="52"/>
        <end position="81"/>
    </location>
</feature>
<keyword evidence="3" id="KW-1185">Reference proteome</keyword>
<accession>A0AAV4U9K3</accession>